<feature type="region of interest" description="Disordered" evidence="1">
    <location>
        <begin position="116"/>
        <end position="138"/>
    </location>
</feature>
<dbReference type="AlphaFoldDB" id="A0AAV3RPG0"/>
<evidence type="ECO:0000313" key="3">
    <source>
        <dbReference type="Proteomes" id="UP001454036"/>
    </source>
</evidence>
<dbReference type="EMBL" id="BAABME010011317">
    <property type="protein sequence ID" value="GAA0183568.1"/>
    <property type="molecule type" value="Genomic_DNA"/>
</dbReference>
<comment type="caution">
    <text evidence="2">The sequence shown here is derived from an EMBL/GenBank/DDBJ whole genome shotgun (WGS) entry which is preliminary data.</text>
</comment>
<evidence type="ECO:0000313" key="2">
    <source>
        <dbReference type="EMBL" id="GAA0183568.1"/>
    </source>
</evidence>
<protein>
    <submittedName>
        <fullName evidence="2">Uncharacterized protein</fullName>
    </submittedName>
</protein>
<name>A0AAV3RPG0_LITER</name>
<dbReference type="Proteomes" id="UP001454036">
    <property type="component" value="Unassembled WGS sequence"/>
</dbReference>
<proteinExistence type="predicted"/>
<organism evidence="2 3">
    <name type="scientific">Lithospermum erythrorhizon</name>
    <name type="common">Purple gromwell</name>
    <name type="synonym">Lithospermum officinale var. erythrorhizon</name>
    <dbReference type="NCBI Taxonomy" id="34254"/>
    <lineage>
        <taxon>Eukaryota</taxon>
        <taxon>Viridiplantae</taxon>
        <taxon>Streptophyta</taxon>
        <taxon>Embryophyta</taxon>
        <taxon>Tracheophyta</taxon>
        <taxon>Spermatophyta</taxon>
        <taxon>Magnoliopsida</taxon>
        <taxon>eudicotyledons</taxon>
        <taxon>Gunneridae</taxon>
        <taxon>Pentapetalae</taxon>
        <taxon>asterids</taxon>
        <taxon>lamiids</taxon>
        <taxon>Boraginales</taxon>
        <taxon>Boraginaceae</taxon>
        <taxon>Boraginoideae</taxon>
        <taxon>Lithospermeae</taxon>
        <taxon>Lithospermum</taxon>
    </lineage>
</organism>
<gene>
    <name evidence="2" type="ORF">LIER_30954</name>
</gene>
<keyword evidence="3" id="KW-1185">Reference proteome</keyword>
<reference evidence="2 3" key="1">
    <citation type="submission" date="2024-01" db="EMBL/GenBank/DDBJ databases">
        <title>The complete chloroplast genome sequence of Lithospermum erythrorhizon: insights into the phylogenetic relationship among Boraginaceae species and the maternal lineages of purple gromwells.</title>
        <authorList>
            <person name="Okada T."/>
            <person name="Watanabe K."/>
        </authorList>
    </citation>
    <scope>NUCLEOTIDE SEQUENCE [LARGE SCALE GENOMIC DNA]</scope>
</reference>
<accession>A0AAV3RPG0</accession>
<sequence>MSAELPVSTRELRACPCCHDIYVLLGIGMSSASAISHSASTPRDDVYPSGIPFLVVDTEDETVAGKVFDKWFQPDLIPKSVANSVKVTRNYNTNHGGYSKAWIAVKNKDTNVTLKSQQVVQPENQDSSKASSLELQEK</sequence>
<evidence type="ECO:0000256" key="1">
    <source>
        <dbReference type="SAM" id="MobiDB-lite"/>
    </source>
</evidence>